<dbReference type="CDD" id="cd11418">
    <property type="entry name" value="bHLH_TS_ASCL"/>
    <property type="match status" value="1"/>
</dbReference>
<sequence length="162" mass="19179">MSYREFDSQMQSCMFSGDFSKDDPWTNEICSARMSPTDDGYSKEKRTASGKQPLREKNRKNCVYRHVPHKDKPPQVVARRNARERRRVQAVNTAFVRLRKAVPIENTRGKRVSKVKTLQNAIEYIRALQRILQEQGSYGFDYEMDRFYRNGNHFDGMHFEDF</sequence>
<dbReference type="SUPFAM" id="SSF47459">
    <property type="entry name" value="HLH, helix-loop-helix DNA-binding domain"/>
    <property type="match status" value="1"/>
</dbReference>
<dbReference type="InterPro" id="IPR036638">
    <property type="entry name" value="HLH_DNA-bd_sf"/>
</dbReference>
<dbReference type="SMART" id="SM00353">
    <property type="entry name" value="HLH"/>
    <property type="match status" value="1"/>
</dbReference>
<evidence type="ECO:0000313" key="4">
    <source>
        <dbReference type="EMBL" id="KAJ8976695.1"/>
    </source>
</evidence>
<protein>
    <recommendedName>
        <fullName evidence="3">BHLH domain-containing protein</fullName>
    </recommendedName>
</protein>
<gene>
    <name evidence="4" type="ORF">NQ317_005912</name>
</gene>
<keyword evidence="5" id="KW-1185">Reference proteome</keyword>
<evidence type="ECO:0000256" key="1">
    <source>
        <dbReference type="ARBA" id="ARBA00023125"/>
    </source>
</evidence>
<dbReference type="PROSITE" id="PS50888">
    <property type="entry name" value="BHLH"/>
    <property type="match status" value="1"/>
</dbReference>
<dbReference type="Proteomes" id="UP001162164">
    <property type="component" value="Unassembled WGS sequence"/>
</dbReference>
<organism evidence="4 5">
    <name type="scientific">Molorchus minor</name>
    <dbReference type="NCBI Taxonomy" id="1323400"/>
    <lineage>
        <taxon>Eukaryota</taxon>
        <taxon>Metazoa</taxon>
        <taxon>Ecdysozoa</taxon>
        <taxon>Arthropoda</taxon>
        <taxon>Hexapoda</taxon>
        <taxon>Insecta</taxon>
        <taxon>Pterygota</taxon>
        <taxon>Neoptera</taxon>
        <taxon>Endopterygota</taxon>
        <taxon>Coleoptera</taxon>
        <taxon>Polyphaga</taxon>
        <taxon>Cucujiformia</taxon>
        <taxon>Chrysomeloidea</taxon>
        <taxon>Cerambycidae</taxon>
        <taxon>Lamiinae</taxon>
        <taxon>Monochamini</taxon>
        <taxon>Molorchus</taxon>
    </lineage>
</organism>
<feature type="domain" description="BHLH" evidence="3">
    <location>
        <begin position="75"/>
        <end position="128"/>
    </location>
</feature>
<evidence type="ECO:0000313" key="5">
    <source>
        <dbReference type="Proteomes" id="UP001162164"/>
    </source>
</evidence>
<dbReference type="EMBL" id="JAPWTJ010000638">
    <property type="protein sequence ID" value="KAJ8976695.1"/>
    <property type="molecule type" value="Genomic_DNA"/>
</dbReference>
<evidence type="ECO:0000259" key="3">
    <source>
        <dbReference type="PROSITE" id="PS50888"/>
    </source>
</evidence>
<dbReference type="Pfam" id="PF00010">
    <property type="entry name" value="HLH"/>
    <property type="match status" value="1"/>
</dbReference>
<proteinExistence type="predicted"/>
<accession>A0ABQ9JFA2</accession>
<dbReference type="PANTHER" id="PTHR23349">
    <property type="entry name" value="BASIC HELIX-LOOP-HELIX TRANSCRIPTION FACTOR, TWIST"/>
    <property type="match status" value="1"/>
</dbReference>
<dbReference type="InterPro" id="IPR050283">
    <property type="entry name" value="E-box_TF_Regulators"/>
</dbReference>
<feature type="region of interest" description="Disordered" evidence="2">
    <location>
        <begin position="31"/>
        <end position="60"/>
    </location>
</feature>
<name>A0ABQ9JFA2_9CUCU</name>
<keyword evidence="1" id="KW-0238">DNA-binding</keyword>
<dbReference type="PANTHER" id="PTHR23349:SF108">
    <property type="entry name" value="BHLH DOMAIN-CONTAINING PROTEIN"/>
    <property type="match status" value="1"/>
</dbReference>
<comment type="caution">
    <text evidence="4">The sequence shown here is derived from an EMBL/GenBank/DDBJ whole genome shotgun (WGS) entry which is preliminary data.</text>
</comment>
<evidence type="ECO:0000256" key="2">
    <source>
        <dbReference type="SAM" id="MobiDB-lite"/>
    </source>
</evidence>
<dbReference type="Gene3D" id="4.10.280.10">
    <property type="entry name" value="Helix-loop-helix DNA-binding domain"/>
    <property type="match status" value="1"/>
</dbReference>
<dbReference type="InterPro" id="IPR011598">
    <property type="entry name" value="bHLH_dom"/>
</dbReference>
<reference evidence="4" key="1">
    <citation type="journal article" date="2023" name="Insect Mol. Biol.">
        <title>Genome sequencing provides insights into the evolution of gene families encoding plant cell wall-degrading enzymes in longhorned beetles.</title>
        <authorList>
            <person name="Shin N.R."/>
            <person name="Okamura Y."/>
            <person name="Kirsch R."/>
            <person name="Pauchet Y."/>
        </authorList>
    </citation>
    <scope>NUCLEOTIDE SEQUENCE</scope>
    <source>
        <strain evidence="4">MMC_N1</strain>
    </source>
</reference>